<dbReference type="Pfam" id="PF13460">
    <property type="entry name" value="NAD_binding_10"/>
    <property type="match status" value="1"/>
</dbReference>
<dbReference type="PANTHER" id="PTHR43355">
    <property type="entry name" value="FLAVIN REDUCTASE (NADPH)"/>
    <property type="match status" value="1"/>
</dbReference>
<dbReference type="Gene3D" id="3.40.50.720">
    <property type="entry name" value="NAD(P)-binding Rossmann-like Domain"/>
    <property type="match status" value="1"/>
</dbReference>
<feature type="domain" description="NAD(P)-binding" evidence="1">
    <location>
        <begin position="11"/>
        <end position="198"/>
    </location>
</feature>
<dbReference type="Proteomes" id="UP000600214">
    <property type="component" value="Unassembled WGS sequence"/>
</dbReference>
<name>A0ABQ1Z4U4_9BACT</name>
<dbReference type="InterPro" id="IPR051606">
    <property type="entry name" value="Polyketide_Oxido-like"/>
</dbReference>
<dbReference type="InterPro" id="IPR036291">
    <property type="entry name" value="NAD(P)-bd_dom_sf"/>
</dbReference>
<proteinExistence type="predicted"/>
<evidence type="ECO:0000313" key="3">
    <source>
        <dbReference type="Proteomes" id="UP000600214"/>
    </source>
</evidence>
<dbReference type="RefSeq" id="WP_188936802.1">
    <property type="nucleotide sequence ID" value="NZ_BMIA01000003.1"/>
</dbReference>
<comment type="caution">
    <text evidence="2">The sequence shown here is derived from an EMBL/GenBank/DDBJ whole genome shotgun (WGS) entry which is preliminary data.</text>
</comment>
<protein>
    <recommendedName>
        <fullName evidence="1">NAD(P)-binding domain-containing protein</fullName>
    </recommendedName>
</protein>
<evidence type="ECO:0000313" key="2">
    <source>
        <dbReference type="EMBL" id="GGH47105.1"/>
    </source>
</evidence>
<accession>A0ABQ1Z4U4</accession>
<keyword evidence="3" id="KW-1185">Reference proteome</keyword>
<organism evidence="2 3">
    <name type="scientific">Dyadobacter endophyticus</name>
    <dbReference type="NCBI Taxonomy" id="1749036"/>
    <lineage>
        <taxon>Bacteria</taxon>
        <taxon>Pseudomonadati</taxon>
        <taxon>Bacteroidota</taxon>
        <taxon>Cytophagia</taxon>
        <taxon>Cytophagales</taxon>
        <taxon>Spirosomataceae</taxon>
        <taxon>Dyadobacter</taxon>
    </lineage>
</organism>
<evidence type="ECO:0000259" key="1">
    <source>
        <dbReference type="Pfam" id="PF13460"/>
    </source>
</evidence>
<sequence>MKKLQKIAVIGGGGRTGQYLVNQLIEKGYSLKLLLRHPERFTIQSPQIEIVHGDALNPEAVRALLEGCDAVLSTVGQRQGEPLVASQASVNILQAIGDSPARFVLLAGLNVDTPSDRKSEETAKATEWMRANFPAIHNDRQKSYSILAESNAEWIMVRVPYIEFNGVSGEIKVNATDSPGAKIDAADIAAFMIRQLTDDTWLRKAPFISN</sequence>
<reference evidence="3" key="1">
    <citation type="journal article" date="2019" name="Int. J. Syst. Evol. Microbiol.">
        <title>The Global Catalogue of Microorganisms (GCM) 10K type strain sequencing project: providing services to taxonomists for standard genome sequencing and annotation.</title>
        <authorList>
            <consortium name="The Broad Institute Genomics Platform"/>
            <consortium name="The Broad Institute Genome Sequencing Center for Infectious Disease"/>
            <person name="Wu L."/>
            <person name="Ma J."/>
        </authorList>
    </citation>
    <scope>NUCLEOTIDE SEQUENCE [LARGE SCALE GENOMIC DNA]</scope>
    <source>
        <strain evidence="3">CGMCC 1.15288</strain>
    </source>
</reference>
<dbReference type="SUPFAM" id="SSF51735">
    <property type="entry name" value="NAD(P)-binding Rossmann-fold domains"/>
    <property type="match status" value="1"/>
</dbReference>
<dbReference type="EMBL" id="BMIA01000003">
    <property type="protein sequence ID" value="GGH47105.1"/>
    <property type="molecule type" value="Genomic_DNA"/>
</dbReference>
<gene>
    <name evidence="2" type="ORF">GCM10007423_47370</name>
</gene>
<dbReference type="InterPro" id="IPR016040">
    <property type="entry name" value="NAD(P)-bd_dom"/>
</dbReference>
<dbReference type="PANTHER" id="PTHR43355:SF2">
    <property type="entry name" value="FLAVIN REDUCTASE (NADPH)"/>
    <property type="match status" value="1"/>
</dbReference>